<proteinExistence type="predicted"/>
<dbReference type="RefSeq" id="WP_289268671.1">
    <property type="nucleotide sequence ID" value="NZ_OX365700.1"/>
</dbReference>
<name>A0AA86MZI0_9BACT</name>
<dbReference type="Proteomes" id="UP001179121">
    <property type="component" value="Chromosome"/>
</dbReference>
<evidence type="ECO:0000313" key="3">
    <source>
        <dbReference type="Proteomes" id="UP001179121"/>
    </source>
</evidence>
<feature type="compositionally biased region" description="Polar residues" evidence="1">
    <location>
        <begin position="654"/>
        <end position="670"/>
    </location>
</feature>
<dbReference type="PROSITE" id="PS51257">
    <property type="entry name" value="PROKAR_LIPOPROTEIN"/>
    <property type="match status" value="1"/>
</dbReference>
<gene>
    <name evidence="2" type="ORF">DNFV4_02342</name>
</gene>
<feature type="region of interest" description="Disordered" evidence="1">
    <location>
        <begin position="654"/>
        <end position="678"/>
    </location>
</feature>
<reference evidence="2" key="1">
    <citation type="submission" date="2022-10" db="EMBL/GenBank/DDBJ databases">
        <authorList>
            <person name="Koch H."/>
        </authorList>
    </citation>
    <scope>NUCLEOTIDE SEQUENCE</scope>
    <source>
        <strain evidence="2">DNF</strain>
    </source>
</reference>
<protein>
    <submittedName>
        <fullName evidence="2">Uncharacterized protein</fullName>
    </submittedName>
</protein>
<dbReference type="EMBL" id="OX365700">
    <property type="protein sequence ID" value="CAI4031919.1"/>
    <property type="molecule type" value="Genomic_DNA"/>
</dbReference>
<accession>A0AA86MZI0</accession>
<dbReference type="KEGG" id="nti:DNFV4_02342"/>
<sequence length="678" mass="72184">MHSIEARRFAPGRRLFILVALVFLGACRSSLPELPIMPIEPPLPPGLSVEPAVGRLARQVVPFLESNVGAQNKATLLALTGARTFPAIGKRGDALDILLDPWQGMAQLESYGLLVSALSKHGVEGLDDLLLTLEKSRVKPDHEILATKRLGGGEKAPGDTLAALLEQVKHHCDRAMRRLSTEDRQFLFDHAMKFLDDFSPQFADPDSQTKFLLYSNRRYIQLIQEYVEYDALVTAAQLATKLGSMDLLRDLNEALRTAPKIKKPPEGVKGDVLLVRETSAGTIVVGGPGPNTYQLDGRIALIIDLGGDDIYRGAVAAPGHVDQSVHIVIDLAGNDAYSPSMPLGLATGRGGIGLLIDKSGNDSYELLEGSGGTGFAGIGLLYDEKGNDIYTGSKFTQGAAIGGLGLLVDVEGDDQYHSFGYAIGFAGPGGIGVAADLSGHDNYQCGGKYPSVYNVVDVPDGDPNNPLYQFECFGVGVGSGIRILSKNQDDLAYALAGGLGMLLDLEGDDHYQTANFSQGTGYFFGIGVKLDLGGNDDHLAARYGLAAGAHYGAGLFIDYRGADYYDSTGPHYNAGAAWDVSVMLGIDAGTDDDTYSFERSNGLGVGHHNAWSAFIEEGGKDRYLVPRGLGLAEGGSVASFFDLAGADYYARNFPNGSGRRSNQDTVSDSPGSLFMDRQ</sequence>
<dbReference type="AlphaFoldDB" id="A0AA86MZI0"/>
<evidence type="ECO:0000256" key="1">
    <source>
        <dbReference type="SAM" id="MobiDB-lite"/>
    </source>
</evidence>
<keyword evidence="3" id="KW-1185">Reference proteome</keyword>
<organism evidence="2 3">
    <name type="scientific">Nitrospira tepida</name>
    <dbReference type="NCBI Taxonomy" id="2973512"/>
    <lineage>
        <taxon>Bacteria</taxon>
        <taxon>Pseudomonadati</taxon>
        <taxon>Nitrospirota</taxon>
        <taxon>Nitrospiria</taxon>
        <taxon>Nitrospirales</taxon>
        <taxon>Nitrospiraceae</taxon>
        <taxon>Nitrospira</taxon>
    </lineage>
</organism>
<evidence type="ECO:0000313" key="2">
    <source>
        <dbReference type="EMBL" id="CAI4031919.1"/>
    </source>
</evidence>